<name>A0A0F4QH35_9GAMM</name>
<feature type="chain" id="PRO_5002475683" evidence="1">
    <location>
        <begin position="18"/>
        <end position="581"/>
    </location>
</feature>
<dbReference type="PATRIC" id="fig|43658.5.peg.3581"/>
<evidence type="ECO:0000313" key="2">
    <source>
        <dbReference type="EMBL" id="KJZ07013.1"/>
    </source>
</evidence>
<dbReference type="AlphaFoldDB" id="A0A0F4QH35"/>
<keyword evidence="3" id="KW-1185">Reference proteome</keyword>
<comment type="caution">
    <text evidence="2">The sequence shown here is derived from an EMBL/GenBank/DDBJ whole genome shotgun (WGS) entry which is preliminary data.</text>
</comment>
<organism evidence="2 3">
    <name type="scientific">Pseudoalteromonas rubra</name>
    <dbReference type="NCBI Taxonomy" id="43658"/>
    <lineage>
        <taxon>Bacteria</taxon>
        <taxon>Pseudomonadati</taxon>
        <taxon>Pseudomonadota</taxon>
        <taxon>Gammaproteobacteria</taxon>
        <taxon>Alteromonadales</taxon>
        <taxon>Pseudoalteromonadaceae</taxon>
        <taxon>Pseudoalteromonas</taxon>
    </lineage>
</organism>
<accession>A0A0F4QH35</accession>
<evidence type="ECO:0000313" key="3">
    <source>
        <dbReference type="Proteomes" id="UP000033452"/>
    </source>
</evidence>
<protein>
    <submittedName>
        <fullName evidence="2">Uncharacterized protein</fullName>
    </submittedName>
</protein>
<evidence type="ECO:0000256" key="1">
    <source>
        <dbReference type="SAM" id="SignalP"/>
    </source>
</evidence>
<keyword evidence="1" id="KW-0732">Signal</keyword>
<proteinExistence type="predicted"/>
<gene>
    <name evidence="2" type="ORF">TW77_16930</name>
</gene>
<dbReference type="Proteomes" id="UP000033452">
    <property type="component" value="Unassembled WGS sequence"/>
</dbReference>
<dbReference type="EMBL" id="JXYA01000042">
    <property type="protein sequence ID" value="KJZ07013.1"/>
    <property type="molecule type" value="Genomic_DNA"/>
</dbReference>
<sequence>MLTIFTSLAATSGFAVASTPVSASEQCGNNRANAPEDNNLHRQLDSEDTLPELQNASVVSIELKQLNVFDTSLPEEDNAVFRFANRAHITTKPEVIRNLLLFTQGGEYDPKLLRESERLLRQQPYIYDARIFAEQTCDGEVAVTVVTRDLWTLLPDISFSRSGGDNSSRLGFRESNLLGYGKRLSLTHISDPDRSGYLFVYDDPQILSSRYQGRLEYADNDDGKVHYVGVEYPFFSIATPYSYGVSNLSNRRVESFYNLGEEISEYEQLSEVSNLYIGRSFALNNDWTRRLLLGYRDEKQEFARLRDTTLPIAEDRTLRYPYIQAQWFEDAYIKVRNFDSIYRTEDLNLGWNINALLGYSDKELSDDDSRWVMSFNANKAHFTSQNSLLRFAFNLHGYWNKRQSEAENLLLSSRVQYYLNTSLRQSWYAQLEVQYGKHLSADQQITLGGETGLRGYPSNYLQGNRRILLNLEKRYYWEYDLLQLFKVGGAAYFDIGRVDGRPLAPPLAGALDDPHSLTPEQQYALTNQIQGQFLKNIGLGLRLAPSRANSGLVLHLDVATPLDGPDNIDSVQWLFTVKNRF</sequence>
<feature type="signal peptide" evidence="1">
    <location>
        <begin position="1"/>
        <end position="17"/>
    </location>
</feature>
<dbReference type="Gene3D" id="2.40.160.50">
    <property type="entry name" value="membrane protein fhac: a member of the omp85/tpsb transporter family"/>
    <property type="match status" value="1"/>
</dbReference>
<reference evidence="2 3" key="1">
    <citation type="journal article" date="2015" name="BMC Genomics">
        <title>Genome mining reveals unlocked bioactive potential of marine Gram-negative bacteria.</title>
        <authorList>
            <person name="Machado H."/>
            <person name="Sonnenschein E.C."/>
            <person name="Melchiorsen J."/>
            <person name="Gram L."/>
        </authorList>
    </citation>
    <scope>NUCLEOTIDE SEQUENCE [LARGE SCALE GENOMIC DNA]</scope>
    <source>
        <strain evidence="2 3">S2471</strain>
    </source>
</reference>